<evidence type="ECO:0000256" key="11">
    <source>
        <dbReference type="ARBA" id="ARBA00023136"/>
    </source>
</evidence>
<dbReference type="AlphaFoldDB" id="A0A9X3ILQ1"/>
<keyword evidence="10 12" id="KW-1133">Transmembrane helix</keyword>
<dbReference type="Proteomes" id="UP001144805">
    <property type="component" value="Unassembled WGS sequence"/>
</dbReference>
<evidence type="ECO:0000256" key="9">
    <source>
        <dbReference type="ARBA" id="ARBA00022748"/>
    </source>
</evidence>
<comment type="function">
    <text evidence="1 12">Required for the export of heme to the periplasm for the biogenesis of c-type cytochromes.</text>
</comment>
<keyword evidence="7 12" id="KW-0997">Cell inner membrane</keyword>
<gene>
    <name evidence="13" type="primary">ccmD</name>
    <name evidence="13" type="ORF">OSH07_12960</name>
</gene>
<dbReference type="GO" id="GO:0017004">
    <property type="term" value="P:cytochrome complex assembly"/>
    <property type="evidence" value="ECO:0007669"/>
    <property type="project" value="UniProtKB-KW"/>
</dbReference>
<dbReference type="InterPro" id="IPR007078">
    <property type="entry name" value="Haem_export_protD_CcmD"/>
</dbReference>
<evidence type="ECO:0000256" key="4">
    <source>
        <dbReference type="ARBA" id="ARBA00016461"/>
    </source>
</evidence>
<keyword evidence="11 12" id="KW-0472">Membrane</keyword>
<evidence type="ECO:0000256" key="8">
    <source>
        <dbReference type="ARBA" id="ARBA00022692"/>
    </source>
</evidence>
<comment type="caution">
    <text evidence="13">The sequence shown here is derived from an EMBL/GenBank/DDBJ whole genome shotgun (WGS) entry which is preliminary data.</text>
</comment>
<dbReference type="GO" id="GO:0015886">
    <property type="term" value="P:heme transport"/>
    <property type="evidence" value="ECO:0007669"/>
    <property type="project" value="InterPro"/>
</dbReference>
<accession>A0A9X3ILQ1</accession>
<dbReference type="Pfam" id="PF04995">
    <property type="entry name" value="CcmD"/>
    <property type="match status" value="1"/>
</dbReference>
<dbReference type="NCBIfam" id="TIGR03141">
    <property type="entry name" value="cytochro_ccmD"/>
    <property type="match status" value="1"/>
</dbReference>
<keyword evidence="14" id="KW-1185">Reference proteome</keyword>
<keyword evidence="6 12" id="KW-1003">Cell membrane</keyword>
<comment type="subcellular location">
    <subcellularLocation>
        <location evidence="2 12">Cell inner membrane</location>
        <topology evidence="2 12">Single-pass membrane protein</topology>
    </subcellularLocation>
</comment>
<protein>
    <recommendedName>
        <fullName evidence="4 12">Heme exporter protein D</fullName>
    </recommendedName>
</protein>
<evidence type="ECO:0000256" key="6">
    <source>
        <dbReference type="ARBA" id="ARBA00022475"/>
    </source>
</evidence>
<evidence type="ECO:0000256" key="2">
    <source>
        <dbReference type="ARBA" id="ARBA00004377"/>
    </source>
</evidence>
<name>A0A9X3ILQ1_9HYPH</name>
<evidence type="ECO:0000256" key="12">
    <source>
        <dbReference type="RuleBase" id="RU363101"/>
    </source>
</evidence>
<keyword evidence="5 12" id="KW-0813">Transport</keyword>
<keyword evidence="8 12" id="KW-0812">Transmembrane</keyword>
<evidence type="ECO:0000256" key="3">
    <source>
        <dbReference type="ARBA" id="ARBA00008741"/>
    </source>
</evidence>
<keyword evidence="9 12" id="KW-0201">Cytochrome c-type biogenesis</keyword>
<evidence type="ECO:0000313" key="13">
    <source>
        <dbReference type="EMBL" id="MCX5570107.1"/>
    </source>
</evidence>
<evidence type="ECO:0000256" key="10">
    <source>
        <dbReference type="ARBA" id="ARBA00022989"/>
    </source>
</evidence>
<evidence type="ECO:0000313" key="14">
    <source>
        <dbReference type="Proteomes" id="UP001144805"/>
    </source>
</evidence>
<evidence type="ECO:0000256" key="5">
    <source>
        <dbReference type="ARBA" id="ARBA00022448"/>
    </source>
</evidence>
<feature type="transmembrane region" description="Helical" evidence="12">
    <location>
        <begin position="12"/>
        <end position="32"/>
    </location>
</feature>
<evidence type="ECO:0000256" key="7">
    <source>
        <dbReference type="ARBA" id="ARBA00022519"/>
    </source>
</evidence>
<proteinExistence type="inferred from homology"/>
<sequence>MIETFGPHAGFILAAYGVSAAIVLALFGWILLDGISLRRTMRDLEARGIRRRSARKGAAKAADAAS</sequence>
<dbReference type="GO" id="GO:0005886">
    <property type="term" value="C:plasma membrane"/>
    <property type="evidence" value="ECO:0007669"/>
    <property type="project" value="UniProtKB-SubCell"/>
</dbReference>
<dbReference type="RefSeq" id="WP_266339067.1">
    <property type="nucleotide sequence ID" value="NZ_JAPKNK010000004.1"/>
</dbReference>
<reference evidence="13" key="1">
    <citation type="submission" date="2022-11" db="EMBL/GenBank/DDBJ databases">
        <title>Biodiversity and phylogenetic relationships of bacteria.</title>
        <authorList>
            <person name="Machado R.A.R."/>
            <person name="Bhat A."/>
            <person name="Loulou A."/>
            <person name="Kallel S."/>
        </authorList>
    </citation>
    <scope>NUCLEOTIDE SEQUENCE</scope>
    <source>
        <strain evidence="13">K-TC2</strain>
    </source>
</reference>
<dbReference type="EMBL" id="JAPKNK010000004">
    <property type="protein sequence ID" value="MCX5570107.1"/>
    <property type="molecule type" value="Genomic_DNA"/>
</dbReference>
<comment type="similarity">
    <text evidence="3 12">Belongs to the CcmD/CycX/HelD family.</text>
</comment>
<evidence type="ECO:0000256" key="1">
    <source>
        <dbReference type="ARBA" id="ARBA00002442"/>
    </source>
</evidence>
<organism evidence="13 14">
    <name type="scientific">Kaistia nematophila</name>
    <dbReference type="NCBI Taxonomy" id="2994654"/>
    <lineage>
        <taxon>Bacteria</taxon>
        <taxon>Pseudomonadati</taxon>
        <taxon>Pseudomonadota</taxon>
        <taxon>Alphaproteobacteria</taxon>
        <taxon>Hyphomicrobiales</taxon>
        <taxon>Kaistiaceae</taxon>
        <taxon>Kaistia</taxon>
    </lineage>
</organism>